<evidence type="ECO:0000313" key="3">
    <source>
        <dbReference type="Proteomes" id="UP000544127"/>
    </source>
</evidence>
<dbReference type="PANTHER" id="PTHR21510">
    <property type="entry name" value="AKNA DOMAIN-CONTAINING PROTEIN"/>
    <property type="match status" value="1"/>
</dbReference>
<keyword evidence="3" id="KW-1185">Reference proteome</keyword>
<sequence length="254" mass="28051">QMLPQSGFPHASCVIYSGGTGTPSEVCTSQGPIPVQCTCSLSKTRLLSGTTAPALPTVHCLNPSNLLPELTLGEKMSQILKDQTDQLIKKVENFSKPVTQETIFLEDNYLALSQLKRHLDVLEKNYLTAKEYHDLQLQNYKDKSTNTGEFDPERKVEGEILRLGMLLEDMQEQHNDSKFTLSSCLTSHDSTHSLYSLCERSVASSIADSAERIDNGAAVLQKNNDGGKSQTMDVIPQTNPFSLEGEKCNICLHM</sequence>
<comment type="caution">
    <text evidence="2">The sequence shown here is derived from an EMBL/GenBank/DDBJ whole genome shotgun (WGS) entry which is preliminary data.</text>
</comment>
<evidence type="ECO:0000313" key="2">
    <source>
        <dbReference type="EMBL" id="NWU92189.1"/>
    </source>
</evidence>
<dbReference type="AlphaFoldDB" id="A0A7K6ASC2"/>
<feature type="domain" description="AKNA" evidence="1">
    <location>
        <begin position="59"/>
        <end position="114"/>
    </location>
</feature>
<name>A0A7K6ASC2_UPUEP</name>
<accession>A0A7K6ASC2</accession>
<gene>
    <name evidence="2" type="primary">Aknad1</name>
    <name evidence="2" type="ORF">UPUEPO_R15025</name>
</gene>
<proteinExistence type="predicted"/>
<organism evidence="2 3">
    <name type="scientific">Upupa epops</name>
    <name type="common">Eurasian hoopoe</name>
    <dbReference type="NCBI Taxonomy" id="57439"/>
    <lineage>
        <taxon>Eukaryota</taxon>
        <taxon>Metazoa</taxon>
        <taxon>Chordata</taxon>
        <taxon>Craniata</taxon>
        <taxon>Vertebrata</taxon>
        <taxon>Euteleostomi</taxon>
        <taxon>Archelosauria</taxon>
        <taxon>Archosauria</taxon>
        <taxon>Dinosauria</taxon>
        <taxon>Saurischia</taxon>
        <taxon>Theropoda</taxon>
        <taxon>Coelurosauria</taxon>
        <taxon>Aves</taxon>
        <taxon>Neognathae</taxon>
        <taxon>Neoaves</taxon>
        <taxon>Telluraves</taxon>
        <taxon>Coraciimorphae</taxon>
        <taxon>Bucerotiformes</taxon>
        <taxon>Upupidae</taxon>
        <taxon>Upupa</taxon>
    </lineage>
</organism>
<evidence type="ECO:0000259" key="1">
    <source>
        <dbReference type="Pfam" id="PF12443"/>
    </source>
</evidence>
<dbReference type="EMBL" id="VZRI01004023">
    <property type="protein sequence ID" value="NWU92189.1"/>
    <property type="molecule type" value="Genomic_DNA"/>
</dbReference>
<dbReference type="InterPro" id="IPR022150">
    <property type="entry name" value="AKNA_dom"/>
</dbReference>
<dbReference type="InterPro" id="IPR052655">
    <property type="entry name" value="AKNA_Centrosome-Trans_reg"/>
</dbReference>
<reference evidence="2 3" key="1">
    <citation type="submission" date="2019-09" db="EMBL/GenBank/DDBJ databases">
        <title>Bird 10,000 Genomes (B10K) Project - Family phase.</title>
        <authorList>
            <person name="Zhang G."/>
        </authorList>
    </citation>
    <scope>NUCLEOTIDE SEQUENCE [LARGE SCALE GENOMIC DNA]</scope>
    <source>
        <strain evidence="2">B10K-DU-012-37</strain>
    </source>
</reference>
<dbReference type="Proteomes" id="UP000544127">
    <property type="component" value="Unassembled WGS sequence"/>
</dbReference>
<dbReference type="PANTHER" id="PTHR21510:SF16">
    <property type="entry name" value="PROTEIN AKNAD1"/>
    <property type="match status" value="1"/>
</dbReference>
<dbReference type="OrthoDB" id="9045614at2759"/>
<dbReference type="Pfam" id="PF12443">
    <property type="entry name" value="AKNA"/>
    <property type="match status" value="1"/>
</dbReference>
<feature type="non-terminal residue" evidence="2">
    <location>
        <position position="1"/>
    </location>
</feature>
<feature type="non-terminal residue" evidence="2">
    <location>
        <position position="254"/>
    </location>
</feature>
<protein>
    <submittedName>
        <fullName evidence="2">AKND1 protein</fullName>
    </submittedName>
</protein>